<dbReference type="NCBIfam" id="TIGR02937">
    <property type="entry name" value="sigma70-ECF"/>
    <property type="match status" value="1"/>
</dbReference>
<evidence type="ECO:0000259" key="7">
    <source>
        <dbReference type="Pfam" id="PF08281"/>
    </source>
</evidence>
<dbReference type="SUPFAM" id="SSF88946">
    <property type="entry name" value="Sigma2 domain of RNA polymerase sigma factors"/>
    <property type="match status" value="1"/>
</dbReference>
<comment type="similarity">
    <text evidence="1">Belongs to the sigma-70 factor family. ECF subfamily.</text>
</comment>
<keyword evidence="9" id="KW-1185">Reference proteome</keyword>
<keyword evidence="4" id="KW-0238">DNA-binding</keyword>
<feature type="domain" description="RNA polymerase sigma factor 70 region 4 type 2" evidence="7">
    <location>
        <begin position="132"/>
        <end position="183"/>
    </location>
</feature>
<dbReference type="InterPro" id="IPR013324">
    <property type="entry name" value="RNA_pol_sigma_r3/r4-like"/>
</dbReference>
<dbReference type="InterPro" id="IPR039425">
    <property type="entry name" value="RNA_pol_sigma-70-like"/>
</dbReference>
<evidence type="ECO:0000256" key="3">
    <source>
        <dbReference type="ARBA" id="ARBA00023082"/>
    </source>
</evidence>
<dbReference type="SUPFAM" id="SSF88659">
    <property type="entry name" value="Sigma3 and sigma4 domains of RNA polymerase sigma factors"/>
    <property type="match status" value="1"/>
</dbReference>
<keyword evidence="3" id="KW-0731">Sigma factor</keyword>
<keyword evidence="2" id="KW-0805">Transcription regulation</keyword>
<keyword evidence="5" id="KW-0804">Transcription</keyword>
<reference evidence="9" key="1">
    <citation type="journal article" date="2019" name="Int. J. Syst. Evol. Microbiol.">
        <title>The Global Catalogue of Microorganisms (GCM) 10K type strain sequencing project: providing services to taxonomists for standard genome sequencing and annotation.</title>
        <authorList>
            <consortium name="The Broad Institute Genomics Platform"/>
            <consortium name="The Broad Institute Genome Sequencing Center for Infectious Disease"/>
            <person name="Wu L."/>
            <person name="Ma J."/>
        </authorList>
    </citation>
    <scope>NUCLEOTIDE SEQUENCE [LARGE SCALE GENOMIC DNA]</scope>
    <source>
        <strain evidence="9">CCM 7526</strain>
    </source>
</reference>
<evidence type="ECO:0000256" key="2">
    <source>
        <dbReference type="ARBA" id="ARBA00023015"/>
    </source>
</evidence>
<evidence type="ECO:0000313" key="9">
    <source>
        <dbReference type="Proteomes" id="UP001597183"/>
    </source>
</evidence>
<dbReference type="EMBL" id="JBHTMK010000074">
    <property type="protein sequence ID" value="MFD1373871.1"/>
    <property type="molecule type" value="Genomic_DNA"/>
</dbReference>
<evidence type="ECO:0000256" key="1">
    <source>
        <dbReference type="ARBA" id="ARBA00010641"/>
    </source>
</evidence>
<feature type="region of interest" description="Disordered" evidence="6">
    <location>
        <begin position="1"/>
        <end position="30"/>
    </location>
</feature>
<dbReference type="RefSeq" id="WP_317795678.1">
    <property type="nucleotide sequence ID" value="NZ_AP028461.1"/>
</dbReference>
<evidence type="ECO:0000256" key="5">
    <source>
        <dbReference type="ARBA" id="ARBA00023163"/>
    </source>
</evidence>
<dbReference type="InterPro" id="IPR013249">
    <property type="entry name" value="RNA_pol_sigma70_r4_t2"/>
</dbReference>
<sequence>MNGVLEPPDEHRGSAPPATPSAPADLRPQAPSADDVAAFSTFYRQEIKPLVNFLLWMGAGLVDATNIAQETMIEVYKQWPSIRRHRAWARSVASRKFGLWRFKIGHEVATEPEILSPLLPAYDNTAAWRQRQDVLRLVATLPERQQQVMAWTLDDFTPQEIAEELGITSEAVRSNLMLARRKLVARLAQEGSSE</sequence>
<dbReference type="CDD" id="cd06171">
    <property type="entry name" value="Sigma70_r4"/>
    <property type="match status" value="1"/>
</dbReference>
<evidence type="ECO:0000256" key="6">
    <source>
        <dbReference type="SAM" id="MobiDB-lite"/>
    </source>
</evidence>
<dbReference type="PANTHER" id="PTHR43133">
    <property type="entry name" value="RNA POLYMERASE ECF-TYPE SIGMA FACTO"/>
    <property type="match status" value="1"/>
</dbReference>
<dbReference type="InterPro" id="IPR036388">
    <property type="entry name" value="WH-like_DNA-bd_sf"/>
</dbReference>
<name>A0ABW4ASL7_9ACTN</name>
<dbReference type="InterPro" id="IPR014284">
    <property type="entry name" value="RNA_pol_sigma-70_dom"/>
</dbReference>
<dbReference type="Proteomes" id="UP001597183">
    <property type="component" value="Unassembled WGS sequence"/>
</dbReference>
<dbReference type="Pfam" id="PF08281">
    <property type="entry name" value="Sigma70_r4_2"/>
    <property type="match status" value="1"/>
</dbReference>
<evidence type="ECO:0000313" key="8">
    <source>
        <dbReference type="EMBL" id="MFD1373871.1"/>
    </source>
</evidence>
<proteinExistence type="inferred from homology"/>
<protein>
    <submittedName>
        <fullName evidence="8">RNA polymerase sigma factor</fullName>
    </submittedName>
</protein>
<dbReference type="PANTHER" id="PTHR43133:SF8">
    <property type="entry name" value="RNA POLYMERASE SIGMA FACTOR HI_1459-RELATED"/>
    <property type="match status" value="1"/>
</dbReference>
<dbReference type="Gene3D" id="1.10.10.10">
    <property type="entry name" value="Winged helix-like DNA-binding domain superfamily/Winged helix DNA-binding domain"/>
    <property type="match status" value="1"/>
</dbReference>
<evidence type="ECO:0000256" key="4">
    <source>
        <dbReference type="ARBA" id="ARBA00023125"/>
    </source>
</evidence>
<dbReference type="InterPro" id="IPR013325">
    <property type="entry name" value="RNA_pol_sigma_r2"/>
</dbReference>
<gene>
    <name evidence="8" type="ORF">ACFQ5G_51810</name>
</gene>
<organism evidence="8 9">
    <name type="scientific">Actinoplanes sichuanensis</name>
    <dbReference type="NCBI Taxonomy" id="512349"/>
    <lineage>
        <taxon>Bacteria</taxon>
        <taxon>Bacillati</taxon>
        <taxon>Actinomycetota</taxon>
        <taxon>Actinomycetes</taxon>
        <taxon>Micromonosporales</taxon>
        <taxon>Micromonosporaceae</taxon>
        <taxon>Actinoplanes</taxon>
    </lineage>
</organism>
<comment type="caution">
    <text evidence="8">The sequence shown here is derived from an EMBL/GenBank/DDBJ whole genome shotgun (WGS) entry which is preliminary data.</text>
</comment>
<dbReference type="Gene3D" id="1.10.1740.10">
    <property type="match status" value="1"/>
</dbReference>
<accession>A0ABW4ASL7</accession>